<evidence type="ECO:0000256" key="1">
    <source>
        <dbReference type="SAM" id="Phobius"/>
    </source>
</evidence>
<reference evidence="2" key="2">
    <citation type="submission" date="2021-04" db="EMBL/GenBank/DDBJ databases">
        <authorList>
            <person name="Gilroy R."/>
        </authorList>
    </citation>
    <scope>NUCLEOTIDE SEQUENCE</scope>
    <source>
        <strain evidence="2">F6-6636</strain>
    </source>
</reference>
<dbReference type="Proteomes" id="UP000777303">
    <property type="component" value="Unassembled WGS sequence"/>
</dbReference>
<reference evidence="2" key="1">
    <citation type="journal article" date="2021" name="PeerJ">
        <title>Extensive microbial diversity within the chicken gut microbiome revealed by metagenomics and culture.</title>
        <authorList>
            <person name="Gilroy R."/>
            <person name="Ravi A."/>
            <person name="Getino M."/>
            <person name="Pursley I."/>
            <person name="Horton D.L."/>
            <person name="Alikhan N.F."/>
            <person name="Baker D."/>
            <person name="Gharbi K."/>
            <person name="Hall N."/>
            <person name="Watson M."/>
            <person name="Adriaenssens E.M."/>
            <person name="Foster-Nyarko E."/>
            <person name="Jarju S."/>
            <person name="Secka A."/>
            <person name="Antonio M."/>
            <person name="Oren A."/>
            <person name="Chaudhuri R.R."/>
            <person name="La Ragione R."/>
            <person name="Hildebrand F."/>
            <person name="Pallen M.J."/>
        </authorList>
    </citation>
    <scope>NUCLEOTIDE SEQUENCE</scope>
    <source>
        <strain evidence="2">F6-6636</strain>
    </source>
</reference>
<evidence type="ECO:0000313" key="2">
    <source>
        <dbReference type="EMBL" id="MBU3851639.1"/>
    </source>
</evidence>
<gene>
    <name evidence="2" type="ORF">H9901_02965</name>
</gene>
<name>A0A948WZJ3_9LACO</name>
<keyword evidence="1" id="KW-1133">Transmembrane helix</keyword>
<keyword evidence="1" id="KW-0812">Transmembrane</keyword>
<dbReference type="EMBL" id="JAHLFS010000040">
    <property type="protein sequence ID" value="MBU3851639.1"/>
    <property type="molecule type" value="Genomic_DNA"/>
</dbReference>
<comment type="caution">
    <text evidence="2">The sequence shown here is derived from an EMBL/GenBank/DDBJ whole genome shotgun (WGS) entry which is preliminary data.</text>
</comment>
<accession>A0A948WZJ3</accession>
<evidence type="ECO:0000313" key="3">
    <source>
        <dbReference type="Proteomes" id="UP000777303"/>
    </source>
</evidence>
<proteinExistence type="predicted"/>
<dbReference type="AlphaFoldDB" id="A0A948WZJ3"/>
<feature type="transmembrane region" description="Helical" evidence="1">
    <location>
        <begin position="36"/>
        <end position="54"/>
    </location>
</feature>
<sequence>MFALFYNLPTVIYAINVFLIIIAVQHMVHHHPAKKIWILVALLFFAASVSLFIAKNDTVKGRESKQLYKFYNQRSESIVMNQEKINENFNPIIPNHD</sequence>
<organism evidence="2 3">
    <name type="scientific">Candidatus Paralactobacillus gallistercoris</name>
    <dbReference type="NCBI Taxonomy" id="2838724"/>
    <lineage>
        <taxon>Bacteria</taxon>
        <taxon>Bacillati</taxon>
        <taxon>Bacillota</taxon>
        <taxon>Bacilli</taxon>
        <taxon>Lactobacillales</taxon>
        <taxon>Lactobacillaceae</taxon>
        <taxon>Lactobacillus</taxon>
    </lineage>
</organism>
<feature type="transmembrane region" description="Helical" evidence="1">
    <location>
        <begin position="6"/>
        <end position="24"/>
    </location>
</feature>
<keyword evidence="1" id="KW-0472">Membrane</keyword>
<protein>
    <submittedName>
        <fullName evidence="2">Uncharacterized protein</fullName>
    </submittedName>
</protein>